<evidence type="ECO:0000259" key="1">
    <source>
        <dbReference type="Pfam" id="PF00534"/>
    </source>
</evidence>
<accession>A0A3N5CBH8</accession>
<feature type="domain" description="Glycosyltransferase subfamily 4-like N-terminal" evidence="2">
    <location>
        <begin position="15"/>
        <end position="182"/>
    </location>
</feature>
<evidence type="ECO:0000259" key="2">
    <source>
        <dbReference type="Pfam" id="PF13439"/>
    </source>
</evidence>
<evidence type="ECO:0000313" key="4">
    <source>
        <dbReference type="Proteomes" id="UP000276443"/>
    </source>
</evidence>
<dbReference type="PANTHER" id="PTHR12526">
    <property type="entry name" value="GLYCOSYLTRANSFERASE"/>
    <property type="match status" value="1"/>
</dbReference>
<dbReference type="EMBL" id="RKRF01000008">
    <property type="protein sequence ID" value="RPF54191.1"/>
    <property type="molecule type" value="Genomic_DNA"/>
</dbReference>
<comment type="caution">
    <text evidence="3">The sequence shown here is derived from an EMBL/GenBank/DDBJ whole genome shotgun (WGS) entry which is preliminary data.</text>
</comment>
<organism evidence="3 4">
    <name type="scientific">Aquisalibacillus elongatus</name>
    <dbReference type="NCBI Taxonomy" id="485577"/>
    <lineage>
        <taxon>Bacteria</taxon>
        <taxon>Bacillati</taxon>
        <taxon>Bacillota</taxon>
        <taxon>Bacilli</taxon>
        <taxon>Bacillales</taxon>
        <taxon>Bacillaceae</taxon>
        <taxon>Aquisalibacillus</taxon>
    </lineage>
</organism>
<dbReference type="RefSeq" id="WP_124220978.1">
    <property type="nucleotide sequence ID" value="NZ_RKRF01000008.1"/>
</dbReference>
<feature type="domain" description="Glycosyl transferase family 1" evidence="1">
    <location>
        <begin position="191"/>
        <end position="364"/>
    </location>
</feature>
<protein>
    <submittedName>
        <fullName evidence="3">Glycosyltransferase involved in cell wall biosynthesis</fullName>
    </submittedName>
</protein>
<keyword evidence="4" id="KW-1185">Reference proteome</keyword>
<evidence type="ECO:0000313" key="3">
    <source>
        <dbReference type="EMBL" id="RPF54191.1"/>
    </source>
</evidence>
<gene>
    <name evidence="3" type="ORF">EDC24_1384</name>
</gene>
<proteinExistence type="predicted"/>
<dbReference type="InterPro" id="IPR028098">
    <property type="entry name" value="Glyco_trans_4-like_N"/>
</dbReference>
<keyword evidence="3" id="KW-0808">Transferase</keyword>
<dbReference type="GO" id="GO:0016757">
    <property type="term" value="F:glycosyltransferase activity"/>
    <property type="evidence" value="ECO:0007669"/>
    <property type="project" value="InterPro"/>
</dbReference>
<dbReference type="Pfam" id="PF00534">
    <property type="entry name" value="Glycos_transf_1"/>
    <property type="match status" value="1"/>
</dbReference>
<dbReference type="OrthoDB" id="9815550at2"/>
<dbReference type="CDD" id="cd03801">
    <property type="entry name" value="GT4_PimA-like"/>
    <property type="match status" value="1"/>
</dbReference>
<dbReference type="SUPFAM" id="SSF53756">
    <property type="entry name" value="UDP-Glycosyltransferase/glycogen phosphorylase"/>
    <property type="match status" value="1"/>
</dbReference>
<dbReference type="PANTHER" id="PTHR12526:SF638">
    <property type="entry name" value="SPORE COAT PROTEIN SA"/>
    <property type="match status" value="1"/>
</dbReference>
<sequence>MRILLTTIFNYPHEGGLSTHITTLKQGLEELGHHVDVLSGSEISNTRNFLAIRGPGYVLNKLSPGKGQLYSDDRRQLFIRNRLRQIGNGYDVINTQDIFATLAARGHGIRVVQTIHGYYTYEAISRGAVQEHSTYARKFKRYERYAYKSADQIICVDQRLKGYIKTEVNREANVIPNFINTSKFDLSKSDIQSIRMKYELPSEKHIILIPRRLTEKNGVIYPLYAIKQLIQDRQDFMLVYAGSGECLEQLQEYTHQNDLNQYVRFLGSVPHFDMIGLFELSDLVIIPSIHTKGVEEATSIAALEAMASGTPVIASAIGGLKELIRHEENGLLFQEKDINELTSLISTLINNPNFKDRLSQQGKKYIINHHSHIQAAHAFIKTYRSV</sequence>
<dbReference type="AlphaFoldDB" id="A0A3N5CBH8"/>
<dbReference type="Proteomes" id="UP000276443">
    <property type="component" value="Unassembled WGS sequence"/>
</dbReference>
<name>A0A3N5CBH8_9BACI</name>
<reference evidence="3 4" key="1">
    <citation type="submission" date="2018-11" db="EMBL/GenBank/DDBJ databases">
        <title>Genomic Encyclopedia of Type Strains, Phase IV (KMG-IV): sequencing the most valuable type-strain genomes for metagenomic binning, comparative biology and taxonomic classification.</title>
        <authorList>
            <person name="Goeker M."/>
        </authorList>
    </citation>
    <scope>NUCLEOTIDE SEQUENCE [LARGE SCALE GENOMIC DNA]</scope>
    <source>
        <strain evidence="3 4">DSM 18090</strain>
    </source>
</reference>
<dbReference type="Pfam" id="PF13439">
    <property type="entry name" value="Glyco_transf_4"/>
    <property type="match status" value="1"/>
</dbReference>
<dbReference type="InterPro" id="IPR001296">
    <property type="entry name" value="Glyco_trans_1"/>
</dbReference>
<dbReference type="Gene3D" id="3.40.50.2000">
    <property type="entry name" value="Glycogen Phosphorylase B"/>
    <property type="match status" value="2"/>
</dbReference>